<organism evidence="4 5">
    <name type="scientific">Bifidobacterium breve</name>
    <dbReference type="NCBI Taxonomy" id="1685"/>
    <lineage>
        <taxon>Bacteria</taxon>
        <taxon>Bacillati</taxon>
        <taxon>Actinomycetota</taxon>
        <taxon>Actinomycetes</taxon>
        <taxon>Bifidobacteriales</taxon>
        <taxon>Bifidobacteriaceae</taxon>
        <taxon>Bifidobacterium</taxon>
    </lineage>
</organism>
<dbReference type="Pfam" id="PF13333">
    <property type="entry name" value="rve_2"/>
    <property type="match status" value="1"/>
</dbReference>
<evidence type="ECO:0000313" key="5">
    <source>
        <dbReference type="Proteomes" id="UP000232491"/>
    </source>
</evidence>
<feature type="compositionally biased region" description="Basic and acidic residues" evidence="1">
    <location>
        <begin position="134"/>
        <end position="153"/>
    </location>
</feature>
<feature type="compositionally biased region" description="Basic residues" evidence="1">
    <location>
        <begin position="154"/>
        <end position="163"/>
    </location>
</feature>
<dbReference type="InterPro" id="IPR012337">
    <property type="entry name" value="RNaseH-like_sf"/>
</dbReference>
<reference evidence="4 5" key="1">
    <citation type="submission" date="2017-05" db="EMBL/GenBank/DDBJ databases">
        <title>Comparative genomics and methylome analysis of the gut commensal Bifidobacterium breve.</title>
        <authorList>
            <person name="Bottacini F."/>
            <person name="Morrissey R."/>
            <person name="Roberts R.J."/>
            <person name="James K."/>
            <person name="van Breen J."/>
            <person name="Egan M."/>
            <person name="Lambert J."/>
            <person name="van Limpt K."/>
            <person name="Stanton C."/>
            <person name="Knol J."/>
            <person name="O' Connell Motherway M."/>
            <person name="van Sinderen D."/>
        </authorList>
    </citation>
    <scope>NUCLEOTIDE SEQUENCE [LARGE SCALE GENOMIC DNA]</scope>
    <source>
        <strain evidence="4 5">215W447a</strain>
    </source>
</reference>
<dbReference type="EMBL" id="CP021558">
    <property type="protein sequence ID" value="AUE02697.1"/>
    <property type="molecule type" value="Genomic_DNA"/>
</dbReference>
<dbReference type="InterPro" id="IPR027417">
    <property type="entry name" value="P-loop_NTPase"/>
</dbReference>
<accession>A0A2K9B1Y1</accession>
<evidence type="ECO:0000313" key="4">
    <source>
        <dbReference type="EMBL" id="AUE02697.1"/>
    </source>
</evidence>
<dbReference type="InterPro" id="IPR050900">
    <property type="entry name" value="Transposase_IS3/IS150/IS904"/>
</dbReference>
<feature type="compositionally biased region" description="Basic and acidic residues" evidence="1">
    <location>
        <begin position="224"/>
        <end position="253"/>
    </location>
</feature>
<dbReference type="InterPro" id="IPR003439">
    <property type="entry name" value="ABC_transporter-like_ATP-bd"/>
</dbReference>
<dbReference type="GO" id="GO:0015074">
    <property type="term" value="P:DNA integration"/>
    <property type="evidence" value="ECO:0007669"/>
    <property type="project" value="InterPro"/>
</dbReference>
<proteinExistence type="predicted"/>
<feature type="region of interest" description="Disordered" evidence="1">
    <location>
        <begin position="326"/>
        <end position="420"/>
    </location>
</feature>
<feature type="domain" description="Integrase catalytic" evidence="3">
    <location>
        <begin position="467"/>
        <end position="521"/>
    </location>
</feature>
<feature type="region of interest" description="Disordered" evidence="1">
    <location>
        <begin position="124"/>
        <end position="253"/>
    </location>
</feature>
<dbReference type="SUPFAM" id="SSF53098">
    <property type="entry name" value="Ribonuclease H-like"/>
    <property type="match status" value="1"/>
</dbReference>
<sequence length="527" mass="56864">MNQHLSKRKALKEAIPYLERFGLGEYSNKPPYAMSGGMRQRASFVRTILTGKDILLFDEPFGAGAADVFLETERKVFRMSGPEERERAVGLYFTTPMTTAQVGEAPGLSDQAVLGTPVGEGSPVCRSYGGTHHPAGDKGQGDRNRCRAAEAGRRTARRGRRSGPRPGRGVQGGMAALRAGNGNAGQADKPAPRRSRNAGAVCDDAEASRRGVEESGPENALMREVSEVSEKDPGADPRRLSNREKTLPADRLRPACSPGSMTCLPGIAPGGHHCRHAGLSVDGYAGLGTEAEEAFAASKGRYGYRGIRAMLGTGVSEKAVRGIIAEGDPTAHVPRRRRYGPHEGETTPAPGNLADRDFTAKSPNEKRPADITRDQGRGREGRASRRRSTAMTAGSSRAPPVPVPTPGSPTGCPSRPRRRCRRGRSPWCIPTAACHCRWPGWPDLMERHGLIWSTGAKGRSPDNAAAEGFFGRMKTESVHPGHWEERPRGEVLALVGDCIRWHDHGRIKRSLGWMSPVQYRQSQGTAA</sequence>
<protein>
    <submittedName>
        <fullName evidence="4">IS3 family transposase</fullName>
    </submittedName>
</protein>
<gene>
    <name evidence="4" type="ORF">BB215W447A_0668</name>
</gene>
<dbReference type="GO" id="GO:0016887">
    <property type="term" value="F:ATP hydrolysis activity"/>
    <property type="evidence" value="ECO:0007669"/>
    <property type="project" value="InterPro"/>
</dbReference>
<dbReference type="PANTHER" id="PTHR46889">
    <property type="entry name" value="TRANSPOSASE INSF FOR INSERTION SEQUENCE IS3B-RELATED"/>
    <property type="match status" value="1"/>
</dbReference>
<evidence type="ECO:0000256" key="1">
    <source>
        <dbReference type="SAM" id="MobiDB-lite"/>
    </source>
</evidence>
<dbReference type="GO" id="GO:0005524">
    <property type="term" value="F:ATP binding"/>
    <property type="evidence" value="ECO:0007669"/>
    <property type="project" value="InterPro"/>
</dbReference>
<evidence type="ECO:0000259" key="2">
    <source>
        <dbReference type="Pfam" id="PF00005"/>
    </source>
</evidence>
<name>A0A2K9B1Y1_BIFBR</name>
<dbReference type="Gene3D" id="3.40.50.300">
    <property type="entry name" value="P-loop containing nucleotide triphosphate hydrolases"/>
    <property type="match status" value="1"/>
</dbReference>
<dbReference type="SUPFAM" id="SSF52540">
    <property type="entry name" value="P-loop containing nucleoside triphosphate hydrolases"/>
    <property type="match status" value="1"/>
</dbReference>
<dbReference type="InterPro" id="IPR001584">
    <property type="entry name" value="Integrase_cat-core"/>
</dbReference>
<feature type="domain" description="ABC transporter" evidence="2">
    <location>
        <begin position="12"/>
        <end position="61"/>
    </location>
</feature>
<evidence type="ECO:0000259" key="3">
    <source>
        <dbReference type="Pfam" id="PF13333"/>
    </source>
</evidence>
<dbReference type="Pfam" id="PF00005">
    <property type="entry name" value="ABC_tran"/>
    <property type="match status" value="1"/>
</dbReference>
<dbReference type="PANTHER" id="PTHR46889:SF4">
    <property type="entry name" value="TRANSPOSASE INSO FOR INSERTION SEQUENCE ELEMENT IS911B-RELATED"/>
    <property type="match status" value="1"/>
</dbReference>
<feature type="compositionally biased region" description="Basic and acidic residues" evidence="1">
    <location>
        <begin position="354"/>
        <end position="383"/>
    </location>
</feature>
<dbReference type="Proteomes" id="UP000232491">
    <property type="component" value="Chromosome"/>
</dbReference>
<dbReference type="AlphaFoldDB" id="A0A2K9B1Y1"/>
<feature type="compositionally biased region" description="Low complexity" evidence="1">
    <location>
        <begin position="389"/>
        <end position="398"/>
    </location>
</feature>